<feature type="compositionally biased region" description="Basic and acidic residues" evidence="1">
    <location>
        <begin position="103"/>
        <end position="138"/>
    </location>
</feature>
<dbReference type="OrthoDB" id="79562at2759"/>
<dbReference type="KEGG" id="bfo:118403512"/>
<dbReference type="PANTHER" id="PTHR46627">
    <property type="entry name" value="AMINOPEPTIDASE O"/>
    <property type="match status" value="1"/>
</dbReference>
<gene>
    <name evidence="3" type="primary">LOC118403512</name>
</gene>
<feature type="region of interest" description="Disordered" evidence="1">
    <location>
        <begin position="582"/>
        <end position="601"/>
    </location>
</feature>
<dbReference type="InterPro" id="IPR033577">
    <property type="entry name" value="AOPep"/>
</dbReference>
<reference evidence="3" key="2">
    <citation type="submission" date="2025-08" db="UniProtKB">
        <authorList>
            <consortium name="RefSeq"/>
        </authorList>
    </citation>
    <scope>IDENTIFICATION</scope>
    <source>
        <strain evidence="3">S238N-H82</strain>
        <tissue evidence="3">Testes</tissue>
    </source>
</reference>
<evidence type="ECO:0000313" key="3">
    <source>
        <dbReference type="RefSeq" id="XP_035658136.1"/>
    </source>
</evidence>
<feature type="region of interest" description="Disordered" evidence="1">
    <location>
        <begin position="103"/>
        <end position="199"/>
    </location>
</feature>
<evidence type="ECO:0000313" key="2">
    <source>
        <dbReference type="Proteomes" id="UP000001554"/>
    </source>
</evidence>
<feature type="compositionally biased region" description="Basic and acidic residues" evidence="1">
    <location>
        <begin position="168"/>
        <end position="191"/>
    </location>
</feature>
<reference evidence="2" key="1">
    <citation type="journal article" date="2020" name="Nat. Ecol. Evol.">
        <title>Deeply conserved synteny resolves early events in vertebrate evolution.</title>
        <authorList>
            <person name="Simakov O."/>
            <person name="Marletaz F."/>
            <person name="Yue J.X."/>
            <person name="O'Connell B."/>
            <person name="Jenkins J."/>
            <person name="Brandt A."/>
            <person name="Calef R."/>
            <person name="Tung C.H."/>
            <person name="Huang T.K."/>
            <person name="Schmutz J."/>
            <person name="Satoh N."/>
            <person name="Yu J.K."/>
            <person name="Putnam N.H."/>
            <person name="Green R.E."/>
            <person name="Rokhsar D.S."/>
        </authorList>
    </citation>
    <scope>NUCLEOTIDE SEQUENCE [LARGE SCALE GENOMIC DNA]</scope>
    <source>
        <strain evidence="2">S238N-H82</strain>
    </source>
</reference>
<dbReference type="SUPFAM" id="SSF63737">
    <property type="entry name" value="Leukotriene A4 hydrolase N-terminal domain"/>
    <property type="match status" value="1"/>
</dbReference>
<sequence length="601" mass="67476">MRELGNDLPLMGNSHEITAHHFILDLDVDMDQKVINGIITLFLKPSYRQIHGTDFVVKKVSNAHKCEKESYEGCCPQDVNQEASGQEVYKEVSGQETCCQESCHQKDSDKKGRQENGARQEGDKAQEEDCSNCEKNKDPAGSSGFKLEFELEGNTPVSNGNSFFDSSSKPEKETSRSEKVSGTEPDARTEFEGVGTSSVDQVGTSVETLNNVSLGSCNLDSFDTAAVESSKVKDCCTQSDSKTHGDFQLILDCCDIEILHVEEVLFTQDEIKRKAGRIESNAILKSSSKKYSEATQSNVLEREDGYNSCNGRQDTFDIFSKLMTDSKQNLAQERKANLSHNDESLQNPERHIDHTYCNNYNSAQSCVENCRTTTFTATPGKNTATTAEFHNDHDYLESKKSVLQQTLRLEFGSNGEDVARDEQSEKNFDICEEDFKRECYIPELNPTASKEEAKEVFATFMGIHNCSSGRPLHHRVDPWCVRIWREGVRDRETFPRVVRIKYRTTPEGRSLTWVTDQDGKPCMFTQGSCINNRSLFPCHDFLTMATWQAVVHAPHGATVLMSGEEPGVPWQREAVAWQPDAVTKQPDAVNNNKLAQKQLQK</sequence>
<protein>
    <submittedName>
        <fullName evidence="3">Uncharacterized protein LOC118403512</fullName>
    </submittedName>
</protein>
<dbReference type="RefSeq" id="XP_035658136.1">
    <property type="nucleotide sequence ID" value="XM_035802243.1"/>
</dbReference>
<dbReference type="Proteomes" id="UP000001554">
    <property type="component" value="Chromosome 16"/>
</dbReference>
<dbReference type="Gene3D" id="2.60.40.1730">
    <property type="entry name" value="tricorn interacting facor f3 domain"/>
    <property type="match status" value="1"/>
</dbReference>
<dbReference type="PANTHER" id="PTHR46627:SF1">
    <property type="entry name" value="AMINOPEPTIDASE O"/>
    <property type="match status" value="1"/>
</dbReference>
<dbReference type="GeneID" id="118403512"/>
<name>A0A9J7HEE4_BRAFL</name>
<feature type="compositionally biased region" description="Polar residues" evidence="1">
    <location>
        <begin position="155"/>
        <end position="167"/>
    </location>
</feature>
<dbReference type="GO" id="GO:0005730">
    <property type="term" value="C:nucleolus"/>
    <property type="evidence" value="ECO:0007669"/>
    <property type="project" value="InterPro"/>
</dbReference>
<accession>A0A9J7HEE4</accession>
<keyword evidence="2" id="KW-1185">Reference proteome</keyword>
<proteinExistence type="predicted"/>
<dbReference type="AlphaFoldDB" id="A0A9J7HEE4"/>
<feature type="compositionally biased region" description="Polar residues" evidence="1">
    <location>
        <begin position="588"/>
        <end position="601"/>
    </location>
</feature>
<dbReference type="InterPro" id="IPR042097">
    <property type="entry name" value="Aminopeptidase_N-like_N_sf"/>
</dbReference>
<organism evidence="2 3">
    <name type="scientific">Branchiostoma floridae</name>
    <name type="common">Florida lancelet</name>
    <name type="synonym">Amphioxus</name>
    <dbReference type="NCBI Taxonomy" id="7739"/>
    <lineage>
        <taxon>Eukaryota</taxon>
        <taxon>Metazoa</taxon>
        <taxon>Chordata</taxon>
        <taxon>Cephalochordata</taxon>
        <taxon>Leptocardii</taxon>
        <taxon>Amphioxiformes</taxon>
        <taxon>Branchiostomatidae</taxon>
        <taxon>Branchiostoma</taxon>
    </lineage>
</organism>
<evidence type="ECO:0000256" key="1">
    <source>
        <dbReference type="SAM" id="MobiDB-lite"/>
    </source>
</evidence>
<dbReference type="GO" id="GO:0070006">
    <property type="term" value="F:metalloaminopeptidase activity"/>
    <property type="evidence" value="ECO:0007669"/>
    <property type="project" value="InterPro"/>
</dbReference>